<dbReference type="Proteomes" id="UP000626109">
    <property type="component" value="Unassembled WGS sequence"/>
</dbReference>
<sequence>MAASSSDVFSTAGDFVRSAAVLQEGQLEAADADEAQGGVLVRIHTNDYLASEALDRLSKKRKNHFMVIPYMTRLAMSAADRTALVQRAMMPPDALSVAVPDSFFNTGQSVVHWCASRLEAQGRGYPHAHTKVMIGLHLESVGNDSDV</sequence>
<gene>
    <name evidence="1" type="ORF">PGLA2088_LOCUS11997</name>
</gene>
<organism evidence="1 2">
    <name type="scientific">Polarella glacialis</name>
    <name type="common">Dinoflagellate</name>
    <dbReference type="NCBI Taxonomy" id="89957"/>
    <lineage>
        <taxon>Eukaryota</taxon>
        <taxon>Sar</taxon>
        <taxon>Alveolata</taxon>
        <taxon>Dinophyceae</taxon>
        <taxon>Suessiales</taxon>
        <taxon>Suessiaceae</taxon>
        <taxon>Polarella</taxon>
    </lineage>
</organism>
<proteinExistence type="predicted"/>
<name>A0A813IU92_POLGL</name>
<dbReference type="AlphaFoldDB" id="A0A813IU92"/>
<evidence type="ECO:0000313" key="2">
    <source>
        <dbReference type="Proteomes" id="UP000626109"/>
    </source>
</evidence>
<comment type="caution">
    <text evidence="1">The sequence shown here is derived from an EMBL/GenBank/DDBJ whole genome shotgun (WGS) entry which is preliminary data.</text>
</comment>
<protein>
    <submittedName>
        <fullName evidence="1">Uncharacterized protein</fullName>
    </submittedName>
</protein>
<dbReference type="EMBL" id="CAJNNW010014046">
    <property type="protein sequence ID" value="CAE8656171.1"/>
    <property type="molecule type" value="Genomic_DNA"/>
</dbReference>
<reference evidence="1" key="1">
    <citation type="submission" date="2021-02" db="EMBL/GenBank/DDBJ databases">
        <authorList>
            <person name="Dougan E. K."/>
            <person name="Rhodes N."/>
            <person name="Thang M."/>
            <person name="Chan C."/>
        </authorList>
    </citation>
    <scope>NUCLEOTIDE SEQUENCE</scope>
</reference>
<accession>A0A813IU92</accession>
<evidence type="ECO:0000313" key="1">
    <source>
        <dbReference type="EMBL" id="CAE8656171.1"/>
    </source>
</evidence>